<keyword evidence="1" id="KW-0812">Transmembrane</keyword>
<evidence type="ECO:0000313" key="3">
    <source>
        <dbReference type="Proteomes" id="UP000198217"/>
    </source>
</evidence>
<reference evidence="2 3" key="1">
    <citation type="submission" date="2016-06" db="EMBL/GenBank/DDBJ databases">
        <authorList>
            <person name="Kjaerup R.B."/>
            <person name="Dalgaard T.S."/>
            <person name="Juul-Madsen H.R."/>
        </authorList>
    </citation>
    <scope>NUCLEOTIDE SEQUENCE [LARGE SCALE GENOMIC DNA]</scope>
    <source>
        <strain evidence="2 3">DSM 43904</strain>
    </source>
</reference>
<sequence length="173" mass="18947">MRWVRRIALAEIVWCAGLLAASTLLGGIPLPTPIVMSAFLLALPVLGVTVFAARRLEIRETGRAATSGYWLWRLLRETMPGWLLIASLLLFVGFWVVGAFYMGSSVKELGAGTYAVQNHGQWTVISKAQYLHLKAQQQRGFLSVPGGLCVAAAVLSTALLRREARREAVRPKS</sequence>
<keyword evidence="3" id="KW-1185">Reference proteome</keyword>
<feature type="transmembrane region" description="Helical" evidence="1">
    <location>
        <begin position="34"/>
        <end position="53"/>
    </location>
</feature>
<protein>
    <submittedName>
        <fullName evidence="2">Uncharacterized protein</fullName>
    </submittedName>
</protein>
<dbReference type="AlphaFoldDB" id="A0A1C5KCC5"/>
<keyword evidence="1" id="KW-0472">Membrane</keyword>
<accession>A0A1C5KCC5</accession>
<feature type="transmembrane region" description="Helical" evidence="1">
    <location>
        <begin position="7"/>
        <end position="28"/>
    </location>
</feature>
<keyword evidence="1" id="KW-1133">Transmembrane helix</keyword>
<gene>
    <name evidence="2" type="ORF">GA0070609_6307</name>
</gene>
<feature type="transmembrane region" description="Helical" evidence="1">
    <location>
        <begin position="140"/>
        <end position="160"/>
    </location>
</feature>
<evidence type="ECO:0000313" key="2">
    <source>
        <dbReference type="EMBL" id="SCG80209.1"/>
    </source>
</evidence>
<evidence type="ECO:0000256" key="1">
    <source>
        <dbReference type="SAM" id="Phobius"/>
    </source>
</evidence>
<feature type="transmembrane region" description="Helical" evidence="1">
    <location>
        <begin position="82"/>
        <end position="102"/>
    </location>
</feature>
<name>A0A1C5KCC5_9ACTN</name>
<dbReference type="EMBL" id="LT607750">
    <property type="protein sequence ID" value="SCG80209.1"/>
    <property type="molecule type" value="Genomic_DNA"/>
</dbReference>
<dbReference type="RefSeq" id="WP_088997076.1">
    <property type="nucleotide sequence ID" value="NZ_LT607750.1"/>
</dbReference>
<proteinExistence type="predicted"/>
<dbReference type="Proteomes" id="UP000198217">
    <property type="component" value="Chromosome I"/>
</dbReference>
<organism evidence="2 3">
    <name type="scientific">Micromonospora echinaurantiaca</name>
    <dbReference type="NCBI Taxonomy" id="47857"/>
    <lineage>
        <taxon>Bacteria</taxon>
        <taxon>Bacillati</taxon>
        <taxon>Actinomycetota</taxon>
        <taxon>Actinomycetes</taxon>
        <taxon>Micromonosporales</taxon>
        <taxon>Micromonosporaceae</taxon>
        <taxon>Micromonospora</taxon>
    </lineage>
</organism>